<keyword evidence="4" id="KW-0456">Lyase</keyword>
<dbReference type="GO" id="GO:0030089">
    <property type="term" value="C:phycobilisome"/>
    <property type="evidence" value="ECO:0007669"/>
    <property type="project" value="UniProtKB-KW"/>
</dbReference>
<evidence type="ECO:0000313" key="5">
    <source>
        <dbReference type="EMBL" id="MBW4671110.1"/>
    </source>
</evidence>
<evidence type="ECO:0000313" key="6">
    <source>
        <dbReference type="Proteomes" id="UP000729701"/>
    </source>
</evidence>
<dbReference type="EMBL" id="JAHHGZ010000039">
    <property type="protein sequence ID" value="MBW4671110.1"/>
    <property type="molecule type" value="Genomic_DNA"/>
</dbReference>
<dbReference type="InterPro" id="IPR016024">
    <property type="entry name" value="ARM-type_fold"/>
</dbReference>
<keyword evidence="2" id="KW-0042">Antenna complex</keyword>
<evidence type="ECO:0000256" key="3">
    <source>
        <dbReference type="ARBA" id="ARBA00022738"/>
    </source>
</evidence>
<dbReference type="Gene3D" id="1.25.10.10">
    <property type="entry name" value="Leucine-rich Repeat Variant"/>
    <property type="match status" value="1"/>
</dbReference>
<protein>
    <submittedName>
        <fullName evidence="5">HEAT repeat domain-containing protein</fullName>
    </submittedName>
</protein>
<reference evidence="5" key="2">
    <citation type="journal article" date="2022" name="Microbiol. Resour. Announc.">
        <title>Metagenome Sequencing to Explore Phylogenomics of Terrestrial Cyanobacteria.</title>
        <authorList>
            <person name="Ward R.D."/>
            <person name="Stajich J.E."/>
            <person name="Johansen J.R."/>
            <person name="Huntemann M."/>
            <person name="Clum A."/>
            <person name="Foster B."/>
            <person name="Foster B."/>
            <person name="Roux S."/>
            <person name="Palaniappan K."/>
            <person name="Varghese N."/>
            <person name="Mukherjee S."/>
            <person name="Reddy T.B.K."/>
            <person name="Daum C."/>
            <person name="Copeland A."/>
            <person name="Chen I.A."/>
            <person name="Ivanova N.N."/>
            <person name="Kyrpides N.C."/>
            <person name="Shapiro N."/>
            <person name="Eloe-Fadrosh E.A."/>
            <person name="Pietrasiak N."/>
        </authorList>
    </citation>
    <scope>NUCLEOTIDE SEQUENCE</scope>
    <source>
        <strain evidence="5">GSE-NOS-MK-12-04C</strain>
    </source>
</reference>
<comment type="similarity">
    <text evidence="1">Belongs to the CpcE/RpcE/PecE family.</text>
</comment>
<dbReference type="SUPFAM" id="SSF48371">
    <property type="entry name" value="ARM repeat"/>
    <property type="match status" value="1"/>
</dbReference>
<organism evidence="5 6">
    <name type="scientific">Cyanomargarita calcarea GSE-NOS-MK-12-04C</name>
    <dbReference type="NCBI Taxonomy" id="2839659"/>
    <lineage>
        <taxon>Bacteria</taxon>
        <taxon>Bacillati</taxon>
        <taxon>Cyanobacteriota</taxon>
        <taxon>Cyanophyceae</taxon>
        <taxon>Nostocales</taxon>
        <taxon>Cyanomargaritaceae</taxon>
        <taxon>Cyanomargarita</taxon>
    </lineage>
</organism>
<dbReference type="GO" id="GO:0016829">
    <property type="term" value="F:lyase activity"/>
    <property type="evidence" value="ECO:0007669"/>
    <property type="project" value="UniProtKB-KW"/>
</dbReference>
<evidence type="ECO:0000256" key="4">
    <source>
        <dbReference type="ARBA" id="ARBA00023239"/>
    </source>
</evidence>
<accession>A0A951QUP7</accession>
<evidence type="ECO:0000256" key="2">
    <source>
        <dbReference type="ARBA" id="ARBA00022549"/>
    </source>
</evidence>
<dbReference type="Pfam" id="PF13646">
    <property type="entry name" value="HEAT_2"/>
    <property type="match status" value="1"/>
</dbReference>
<dbReference type="InterPro" id="IPR011989">
    <property type="entry name" value="ARM-like"/>
</dbReference>
<comment type="caution">
    <text evidence="5">The sequence shown here is derived from an EMBL/GenBank/DDBJ whole genome shotgun (WGS) entry which is preliminary data.</text>
</comment>
<sequence>MSYADPKQELTKHLDTYLASLPLPERALTSANIENGQRSKQVLLDGKEATVPWLLDRLSNPDFAVKDACYDLVLEIGSPAKKVLYDELGKRSPILDIWIVSMLRYLGDESPTDRLREMLQNPDEHVRYLSALALAFQHLDSPTPPEEVLPVLVDALDSARNIEGTPFTVAGSALGCLTRMTGENFLSSSQEIIFYNYEDFLYPPPVHPFPFAADLITKASEEEQLRIRQRASAWLAHRDVFS</sequence>
<proteinExistence type="inferred from homology"/>
<reference evidence="5" key="1">
    <citation type="submission" date="2021-05" db="EMBL/GenBank/DDBJ databases">
        <authorList>
            <person name="Pietrasiak N."/>
            <person name="Ward R."/>
            <person name="Stajich J.E."/>
            <person name="Kurbessoian T."/>
        </authorList>
    </citation>
    <scope>NUCLEOTIDE SEQUENCE</scope>
    <source>
        <strain evidence="5">GSE-NOS-MK-12-04C</strain>
    </source>
</reference>
<name>A0A951QUP7_9CYAN</name>
<gene>
    <name evidence="5" type="ORF">KME60_27725</name>
</gene>
<keyword evidence="3" id="KW-0605">Phycobilisome</keyword>
<dbReference type="Proteomes" id="UP000729701">
    <property type="component" value="Unassembled WGS sequence"/>
</dbReference>
<evidence type="ECO:0000256" key="1">
    <source>
        <dbReference type="ARBA" id="ARBA00009299"/>
    </source>
</evidence>
<dbReference type="AlphaFoldDB" id="A0A951QUP7"/>